<feature type="transmembrane region" description="Helical" evidence="8">
    <location>
        <begin position="102"/>
        <end position="124"/>
    </location>
</feature>
<evidence type="ECO:0000256" key="7">
    <source>
        <dbReference type="ARBA" id="ARBA00023136"/>
    </source>
</evidence>
<keyword evidence="3" id="KW-0813">Transport</keyword>
<keyword evidence="7 8" id="KW-0472">Membrane</keyword>
<evidence type="ECO:0000313" key="9">
    <source>
        <dbReference type="EMBL" id="GII91630.1"/>
    </source>
</evidence>
<comment type="caution">
    <text evidence="9">The sequence shown here is derived from an EMBL/GenBank/DDBJ whole genome shotgun (WGS) entry which is preliminary data.</text>
</comment>
<comment type="subcellular location">
    <subcellularLocation>
        <location evidence="1">Cell membrane</location>
        <topology evidence="1">Multi-pass membrane protein</topology>
    </subcellularLocation>
</comment>
<feature type="transmembrane region" description="Helical" evidence="8">
    <location>
        <begin position="21"/>
        <end position="44"/>
    </location>
</feature>
<organism evidence="9 10">
    <name type="scientific">Sinosporangium siamense</name>
    <dbReference type="NCBI Taxonomy" id="1367973"/>
    <lineage>
        <taxon>Bacteria</taxon>
        <taxon>Bacillati</taxon>
        <taxon>Actinomycetota</taxon>
        <taxon>Actinomycetes</taxon>
        <taxon>Streptosporangiales</taxon>
        <taxon>Streptosporangiaceae</taxon>
        <taxon>Sinosporangium</taxon>
    </lineage>
</organism>
<dbReference type="GO" id="GO:0022857">
    <property type="term" value="F:transmembrane transporter activity"/>
    <property type="evidence" value="ECO:0007669"/>
    <property type="project" value="InterPro"/>
</dbReference>
<evidence type="ECO:0000256" key="1">
    <source>
        <dbReference type="ARBA" id="ARBA00004651"/>
    </source>
</evidence>
<reference evidence="9" key="1">
    <citation type="submission" date="2021-01" db="EMBL/GenBank/DDBJ databases">
        <title>Whole genome shotgun sequence of Sinosporangium siamense NBRC 109515.</title>
        <authorList>
            <person name="Komaki H."/>
            <person name="Tamura T."/>
        </authorList>
    </citation>
    <scope>NUCLEOTIDE SEQUENCE</scope>
    <source>
        <strain evidence="9">NBRC 109515</strain>
    </source>
</reference>
<keyword evidence="6 8" id="KW-1133">Transmembrane helix</keyword>
<feature type="transmembrane region" description="Helical" evidence="8">
    <location>
        <begin position="205"/>
        <end position="227"/>
    </location>
</feature>
<feature type="transmembrane region" description="Helical" evidence="8">
    <location>
        <begin position="73"/>
        <end position="90"/>
    </location>
</feature>
<dbReference type="GO" id="GO:0005886">
    <property type="term" value="C:plasma membrane"/>
    <property type="evidence" value="ECO:0007669"/>
    <property type="project" value="UniProtKB-SubCell"/>
</dbReference>
<protein>
    <submittedName>
        <fullName evidence="9">Iron ABC transporter permease</fullName>
    </submittedName>
</protein>
<evidence type="ECO:0000256" key="4">
    <source>
        <dbReference type="ARBA" id="ARBA00022475"/>
    </source>
</evidence>
<feature type="transmembrane region" description="Helical" evidence="8">
    <location>
        <begin position="248"/>
        <end position="270"/>
    </location>
</feature>
<evidence type="ECO:0000256" key="2">
    <source>
        <dbReference type="ARBA" id="ARBA00007935"/>
    </source>
</evidence>
<dbReference type="EMBL" id="BOOW01000010">
    <property type="protein sequence ID" value="GII91630.1"/>
    <property type="molecule type" value="Genomic_DNA"/>
</dbReference>
<accession>A0A919RCY9</accession>
<gene>
    <name evidence="9" type="ORF">Ssi02_18610</name>
</gene>
<dbReference type="SUPFAM" id="SSF81345">
    <property type="entry name" value="ABC transporter involved in vitamin B12 uptake, BtuC"/>
    <property type="match status" value="1"/>
</dbReference>
<comment type="similarity">
    <text evidence="2">Belongs to the binding-protein-dependent transport system permease family. FecCD subfamily.</text>
</comment>
<evidence type="ECO:0000313" key="10">
    <source>
        <dbReference type="Proteomes" id="UP000606172"/>
    </source>
</evidence>
<evidence type="ECO:0000256" key="8">
    <source>
        <dbReference type="SAM" id="Phobius"/>
    </source>
</evidence>
<feature type="transmembrane region" description="Helical" evidence="8">
    <location>
        <begin position="130"/>
        <end position="148"/>
    </location>
</feature>
<keyword evidence="5 8" id="KW-0812">Transmembrane</keyword>
<feature type="transmembrane region" description="Helical" evidence="8">
    <location>
        <begin position="320"/>
        <end position="337"/>
    </location>
</feature>
<dbReference type="PANTHER" id="PTHR30472">
    <property type="entry name" value="FERRIC ENTEROBACTIN TRANSPORT SYSTEM PERMEASE PROTEIN"/>
    <property type="match status" value="1"/>
</dbReference>
<dbReference type="RefSeq" id="WP_204023423.1">
    <property type="nucleotide sequence ID" value="NZ_BOOW01000010.1"/>
</dbReference>
<feature type="transmembrane region" description="Helical" evidence="8">
    <location>
        <begin position="290"/>
        <end position="308"/>
    </location>
</feature>
<dbReference type="GO" id="GO:0033214">
    <property type="term" value="P:siderophore-iron import into cell"/>
    <property type="evidence" value="ECO:0007669"/>
    <property type="project" value="TreeGrafter"/>
</dbReference>
<name>A0A919RCY9_9ACTN</name>
<dbReference type="AlphaFoldDB" id="A0A919RCY9"/>
<dbReference type="Pfam" id="PF01032">
    <property type="entry name" value="FecCD"/>
    <property type="match status" value="1"/>
</dbReference>
<evidence type="ECO:0000256" key="5">
    <source>
        <dbReference type="ARBA" id="ARBA00022692"/>
    </source>
</evidence>
<keyword evidence="10" id="KW-1185">Reference proteome</keyword>
<dbReference type="Proteomes" id="UP000606172">
    <property type="component" value="Unassembled WGS sequence"/>
</dbReference>
<dbReference type="InterPro" id="IPR037294">
    <property type="entry name" value="ABC_BtuC-like"/>
</dbReference>
<keyword evidence="4" id="KW-1003">Cell membrane</keyword>
<dbReference type="CDD" id="cd06550">
    <property type="entry name" value="TM_ABC_iron-siderophores_like"/>
    <property type="match status" value="1"/>
</dbReference>
<evidence type="ECO:0000256" key="3">
    <source>
        <dbReference type="ARBA" id="ARBA00022448"/>
    </source>
</evidence>
<sequence length="344" mass="35087">MLVSAPTAPKGRESRWSRNSGLALLLTAVLVVAVLSLGIGSRFVPPGEVLNALFNPSSSFATTIVHDLRMPRTLGGLALGAALGMSGAVMQGLTRNPIADPGILGVHAGAAFGVVLAIHLFGILGFHGHMLFAFAGAVVVSVVVWMAGSSGRGGATPVKVALAGAAITAFVGSATTLVLYADEVAFDEFRFWTIGSLSGTKATTLVSALPFLIAGTLLALILTRGLNGLAMGEDMARSLGLRVHNVRVLSAVAVVLLSGTAVAVAGPIGFIGLTVPHLARFAAGQDYRWIVPYSALMGAVLLLGADVIGRVIASPAEVQVGAVTAAIGAPLFIWFVRRAAVRAL</sequence>
<dbReference type="PANTHER" id="PTHR30472:SF1">
    <property type="entry name" value="FE(3+) DICITRATE TRANSPORT SYSTEM PERMEASE PROTEIN FECC-RELATED"/>
    <property type="match status" value="1"/>
</dbReference>
<dbReference type="InterPro" id="IPR000522">
    <property type="entry name" value="ABC_transptr_permease_BtuC"/>
</dbReference>
<dbReference type="Gene3D" id="1.10.3470.10">
    <property type="entry name" value="ABC transporter involved in vitamin B12 uptake, BtuC"/>
    <property type="match status" value="1"/>
</dbReference>
<proteinExistence type="inferred from homology"/>
<dbReference type="FunFam" id="1.10.3470.10:FF:000001">
    <property type="entry name" value="Vitamin B12 ABC transporter permease BtuC"/>
    <property type="match status" value="1"/>
</dbReference>
<evidence type="ECO:0000256" key="6">
    <source>
        <dbReference type="ARBA" id="ARBA00022989"/>
    </source>
</evidence>
<feature type="transmembrane region" description="Helical" evidence="8">
    <location>
        <begin position="160"/>
        <end position="181"/>
    </location>
</feature>